<feature type="domain" description="HTH gntR-type" evidence="4">
    <location>
        <begin position="1"/>
        <end position="68"/>
    </location>
</feature>
<keyword evidence="3" id="KW-0804">Transcription</keyword>
<dbReference type="InterPro" id="IPR000524">
    <property type="entry name" value="Tscrpt_reg_HTH_GntR"/>
</dbReference>
<evidence type="ECO:0000256" key="3">
    <source>
        <dbReference type="ARBA" id="ARBA00023163"/>
    </source>
</evidence>
<dbReference type="Pfam" id="PF07729">
    <property type="entry name" value="FCD"/>
    <property type="match status" value="1"/>
</dbReference>
<evidence type="ECO:0000256" key="1">
    <source>
        <dbReference type="ARBA" id="ARBA00023015"/>
    </source>
</evidence>
<dbReference type="PRINTS" id="PR00035">
    <property type="entry name" value="HTHGNTR"/>
</dbReference>
<dbReference type="PATRIC" id="fig|396014.3.peg.1605"/>
<dbReference type="SUPFAM" id="SSF48008">
    <property type="entry name" value="GntR ligand-binding domain-like"/>
    <property type="match status" value="1"/>
</dbReference>
<dbReference type="GO" id="GO:0003700">
    <property type="term" value="F:DNA-binding transcription factor activity"/>
    <property type="evidence" value="ECO:0007669"/>
    <property type="project" value="InterPro"/>
</dbReference>
<sequence length="245" mass="27420">MDSDALEFLDTLVREGTRTEKGIRLPTERRLAEISGLSRSQVRERLSGLQMLGMLQKVQGSGNMLVDPSTSGTGNVFTLMQRAGLVSTAQIAQAREMLEIAIAPRILEHVTEAQILALEQTVHDMIDASAARDFAAGLKADHDFHLALFDILDNPIMTYMVGSMNQALHDLLLERRRVVISREIAENGGVIPEMFTTDEVHFEITRALRSRRREAVSAAMVEHFERWRRVSRPRPHTAPAPRGET</sequence>
<dbReference type="SMART" id="SM00895">
    <property type="entry name" value="FCD"/>
    <property type="match status" value="1"/>
</dbReference>
<dbReference type="SUPFAM" id="SSF46785">
    <property type="entry name" value="Winged helix' DNA-binding domain"/>
    <property type="match status" value="1"/>
</dbReference>
<dbReference type="Gene3D" id="1.10.10.10">
    <property type="entry name" value="Winged helix-like DNA-binding domain superfamily/Winged helix DNA-binding domain"/>
    <property type="match status" value="1"/>
</dbReference>
<evidence type="ECO:0000313" key="5">
    <source>
        <dbReference type="EMBL" id="EWS81758.1"/>
    </source>
</evidence>
<proteinExistence type="predicted"/>
<evidence type="ECO:0000259" key="4">
    <source>
        <dbReference type="PROSITE" id="PS50949"/>
    </source>
</evidence>
<dbReference type="EMBL" id="JDYK01000006">
    <property type="protein sequence ID" value="EWS81758.1"/>
    <property type="molecule type" value="Genomic_DNA"/>
</dbReference>
<reference evidence="5 6" key="1">
    <citation type="submission" date="2014-02" db="EMBL/GenBank/DDBJ databases">
        <title>Genome sequence of Brachybacterium phenoliresistens strain W13A50.</title>
        <authorList>
            <person name="Wang X."/>
        </authorList>
    </citation>
    <scope>NUCLEOTIDE SEQUENCE [LARGE SCALE GENOMIC DNA]</scope>
    <source>
        <strain evidence="5 6">W13A50</strain>
    </source>
</reference>
<accession>Z9JUP3</accession>
<evidence type="ECO:0000313" key="6">
    <source>
        <dbReference type="Proteomes" id="UP000023067"/>
    </source>
</evidence>
<dbReference type="Proteomes" id="UP000023067">
    <property type="component" value="Unassembled WGS sequence"/>
</dbReference>
<organism evidence="5 6">
    <name type="scientific">Brachybacterium phenoliresistens</name>
    <dbReference type="NCBI Taxonomy" id="396014"/>
    <lineage>
        <taxon>Bacteria</taxon>
        <taxon>Bacillati</taxon>
        <taxon>Actinomycetota</taxon>
        <taxon>Actinomycetes</taxon>
        <taxon>Micrococcales</taxon>
        <taxon>Dermabacteraceae</taxon>
        <taxon>Brachybacterium</taxon>
    </lineage>
</organism>
<dbReference type="PANTHER" id="PTHR43537">
    <property type="entry name" value="TRANSCRIPTIONAL REGULATOR, GNTR FAMILY"/>
    <property type="match status" value="1"/>
</dbReference>
<dbReference type="Gene3D" id="1.20.120.530">
    <property type="entry name" value="GntR ligand-binding domain-like"/>
    <property type="match status" value="1"/>
</dbReference>
<keyword evidence="2" id="KW-0238">DNA-binding</keyword>
<dbReference type="AlphaFoldDB" id="Z9JUP3"/>
<gene>
    <name evidence="5" type="ORF">BF93_16300</name>
</gene>
<dbReference type="InterPro" id="IPR011711">
    <property type="entry name" value="GntR_C"/>
</dbReference>
<keyword evidence="1" id="KW-0805">Transcription regulation</keyword>
<dbReference type="PANTHER" id="PTHR43537:SF5">
    <property type="entry name" value="UXU OPERON TRANSCRIPTIONAL REGULATOR"/>
    <property type="match status" value="1"/>
</dbReference>
<dbReference type="GO" id="GO:0003677">
    <property type="term" value="F:DNA binding"/>
    <property type="evidence" value="ECO:0007669"/>
    <property type="project" value="UniProtKB-KW"/>
</dbReference>
<dbReference type="HOGENOM" id="CLU_017584_9_5_11"/>
<dbReference type="InterPro" id="IPR036390">
    <property type="entry name" value="WH_DNA-bd_sf"/>
</dbReference>
<dbReference type="eggNOG" id="COG2186">
    <property type="taxonomic scope" value="Bacteria"/>
</dbReference>
<evidence type="ECO:0000256" key="2">
    <source>
        <dbReference type="ARBA" id="ARBA00023125"/>
    </source>
</evidence>
<dbReference type="InterPro" id="IPR008920">
    <property type="entry name" value="TF_FadR/GntR_C"/>
</dbReference>
<keyword evidence="6" id="KW-1185">Reference proteome</keyword>
<dbReference type="STRING" id="396014.BF93_16300"/>
<name>Z9JUP3_9MICO</name>
<dbReference type="InterPro" id="IPR036388">
    <property type="entry name" value="WH-like_DNA-bd_sf"/>
</dbReference>
<protein>
    <recommendedName>
        <fullName evidence="4">HTH gntR-type domain-containing protein</fullName>
    </recommendedName>
</protein>
<comment type="caution">
    <text evidence="5">The sequence shown here is derived from an EMBL/GenBank/DDBJ whole genome shotgun (WGS) entry which is preliminary data.</text>
</comment>
<dbReference type="RefSeq" id="WP_038371792.1">
    <property type="nucleotide sequence ID" value="NZ_KK069991.1"/>
</dbReference>
<dbReference type="OrthoDB" id="7989071at2"/>
<dbReference type="PROSITE" id="PS50949">
    <property type="entry name" value="HTH_GNTR"/>
    <property type="match status" value="1"/>
</dbReference>